<dbReference type="EMBL" id="JAHLFP010000007">
    <property type="protein sequence ID" value="MBU3805480.1"/>
    <property type="molecule type" value="Genomic_DNA"/>
</dbReference>
<evidence type="ECO:0000256" key="7">
    <source>
        <dbReference type="ARBA" id="ARBA00022842"/>
    </source>
</evidence>
<dbReference type="SUPFAM" id="SSF48576">
    <property type="entry name" value="Terpenoid synthases"/>
    <property type="match status" value="1"/>
</dbReference>
<evidence type="ECO:0000256" key="5">
    <source>
        <dbReference type="ARBA" id="ARBA00022679"/>
    </source>
</evidence>
<keyword evidence="5 12" id="KW-0808">Transferase</keyword>
<dbReference type="GO" id="GO:0005737">
    <property type="term" value="C:cytoplasm"/>
    <property type="evidence" value="ECO:0007669"/>
    <property type="project" value="UniProtKB-ARBA"/>
</dbReference>
<reference evidence="13" key="1">
    <citation type="journal article" date="2021" name="PeerJ">
        <title>Extensive microbial diversity within the chicken gut microbiome revealed by metagenomics and culture.</title>
        <authorList>
            <person name="Gilroy R."/>
            <person name="Ravi A."/>
            <person name="Getino M."/>
            <person name="Pursley I."/>
            <person name="Horton D.L."/>
            <person name="Alikhan N.F."/>
            <person name="Baker D."/>
            <person name="Gharbi K."/>
            <person name="Hall N."/>
            <person name="Watson M."/>
            <person name="Adriaenssens E.M."/>
            <person name="Foster-Nyarko E."/>
            <person name="Jarju S."/>
            <person name="Secka A."/>
            <person name="Antonio M."/>
            <person name="Oren A."/>
            <person name="Chaudhuri R.R."/>
            <person name="La Ragione R."/>
            <person name="Hildebrand F."/>
            <person name="Pallen M.J."/>
        </authorList>
    </citation>
    <scope>NUCLEOTIDE SEQUENCE</scope>
    <source>
        <strain evidence="13">B5_2728</strain>
    </source>
</reference>
<comment type="similarity">
    <text evidence="2 12">Belongs to the FPP/GGPP synthase family.</text>
</comment>
<comment type="cofactor">
    <cofactor evidence="1">
        <name>Mg(2+)</name>
        <dbReference type="ChEBI" id="CHEBI:18420"/>
    </cofactor>
</comment>
<dbReference type="FunFam" id="1.10.600.10:FF:000001">
    <property type="entry name" value="Geranylgeranyl diphosphate synthase"/>
    <property type="match status" value="1"/>
</dbReference>
<keyword evidence="8" id="KW-0414">Isoprene biosynthesis</keyword>
<dbReference type="InterPro" id="IPR000092">
    <property type="entry name" value="Polyprenyl_synt"/>
</dbReference>
<dbReference type="InterPro" id="IPR053378">
    <property type="entry name" value="Prenyl_diphosphate_synthase"/>
</dbReference>
<evidence type="ECO:0000256" key="8">
    <source>
        <dbReference type="ARBA" id="ARBA00023229"/>
    </source>
</evidence>
<reference evidence="13" key="2">
    <citation type="submission" date="2021-04" db="EMBL/GenBank/DDBJ databases">
        <authorList>
            <person name="Gilroy R."/>
        </authorList>
    </citation>
    <scope>NUCLEOTIDE SEQUENCE</scope>
    <source>
        <strain evidence="13">B5_2728</strain>
    </source>
</reference>
<evidence type="ECO:0000256" key="6">
    <source>
        <dbReference type="ARBA" id="ARBA00022723"/>
    </source>
</evidence>
<sequence>MTYQEQYANYLAQLEDTLKAVCDEQLPVDSKVGQAARYSLLAGGKRIRAILTMACCELLQGDLQAATRFACAVEMVHCFSLIHDDLPCMDDDDYRRGKPSCHKAYDEATALLAGDALLNAAFEVIATTSTSDTAKLGAIRALSQGTGLQGMIYGQELDMAFEHGLPTEEDLRKIHRNKTGALINASVQMGLCAGNASEQDKRILQEFAYGIGLVFQIVDDVLDVTSTSEELGKPVGSDAENGKVTFATLYQPEQAMEMARQLNNQICTVLHQAYGQRADFLIQLAELLLSRKH</sequence>
<evidence type="ECO:0000256" key="1">
    <source>
        <dbReference type="ARBA" id="ARBA00001946"/>
    </source>
</evidence>
<accession>A0A948WQL4</accession>
<comment type="catalytic activity">
    <reaction evidence="11">
        <text>isopentenyl diphosphate + (2E)-geranyl diphosphate = (2E,6E)-farnesyl diphosphate + diphosphate</text>
        <dbReference type="Rhea" id="RHEA:19361"/>
        <dbReference type="ChEBI" id="CHEBI:33019"/>
        <dbReference type="ChEBI" id="CHEBI:58057"/>
        <dbReference type="ChEBI" id="CHEBI:128769"/>
        <dbReference type="ChEBI" id="CHEBI:175763"/>
        <dbReference type="EC" id="2.5.1.10"/>
    </reaction>
</comment>
<dbReference type="AlphaFoldDB" id="A0A948WQL4"/>
<dbReference type="InterPro" id="IPR033749">
    <property type="entry name" value="Polyprenyl_synt_CS"/>
</dbReference>
<dbReference type="Gene3D" id="1.10.600.10">
    <property type="entry name" value="Farnesyl Diphosphate Synthase"/>
    <property type="match status" value="1"/>
</dbReference>
<evidence type="ECO:0000313" key="13">
    <source>
        <dbReference type="EMBL" id="MBU3805480.1"/>
    </source>
</evidence>
<evidence type="ECO:0000256" key="4">
    <source>
        <dbReference type="ARBA" id="ARBA00015100"/>
    </source>
</evidence>
<dbReference type="PANTHER" id="PTHR43281:SF1">
    <property type="entry name" value="FARNESYL DIPHOSPHATE SYNTHASE"/>
    <property type="match status" value="1"/>
</dbReference>
<dbReference type="PROSITE" id="PS00723">
    <property type="entry name" value="POLYPRENYL_SYNTHASE_1"/>
    <property type="match status" value="1"/>
</dbReference>
<dbReference type="GO" id="GO:0046872">
    <property type="term" value="F:metal ion binding"/>
    <property type="evidence" value="ECO:0007669"/>
    <property type="project" value="UniProtKB-KW"/>
</dbReference>
<gene>
    <name evidence="13" type="ORF">H9882_01045</name>
</gene>
<evidence type="ECO:0000256" key="2">
    <source>
        <dbReference type="ARBA" id="ARBA00006706"/>
    </source>
</evidence>
<proteinExistence type="inferred from homology"/>
<dbReference type="NCBIfam" id="NF045485">
    <property type="entry name" value="FPPsyn"/>
    <property type="match status" value="1"/>
</dbReference>
<dbReference type="PROSITE" id="PS00444">
    <property type="entry name" value="POLYPRENYL_SYNTHASE_2"/>
    <property type="match status" value="1"/>
</dbReference>
<protein>
    <recommendedName>
        <fullName evidence="4">Farnesyl diphosphate synthase</fullName>
        <ecNumber evidence="3">2.5.1.10</ecNumber>
    </recommendedName>
    <alternativeName>
        <fullName evidence="10">(2E,6E)-farnesyl diphosphate synthase</fullName>
    </alternativeName>
    <alternativeName>
        <fullName evidence="9">Geranyltranstransferase</fullName>
    </alternativeName>
</protein>
<evidence type="ECO:0000256" key="12">
    <source>
        <dbReference type="RuleBase" id="RU004466"/>
    </source>
</evidence>
<keyword evidence="6" id="KW-0479">Metal-binding</keyword>
<evidence type="ECO:0000313" key="14">
    <source>
        <dbReference type="Proteomes" id="UP000713596"/>
    </source>
</evidence>
<dbReference type="Proteomes" id="UP000713596">
    <property type="component" value="Unassembled WGS sequence"/>
</dbReference>
<evidence type="ECO:0000256" key="9">
    <source>
        <dbReference type="ARBA" id="ARBA00032380"/>
    </source>
</evidence>
<dbReference type="SFLD" id="SFLDS00005">
    <property type="entry name" value="Isoprenoid_Synthase_Type_I"/>
    <property type="match status" value="1"/>
</dbReference>
<dbReference type="Pfam" id="PF00348">
    <property type="entry name" value="polyprenyl_synt"/>
    <property type="match status" value="1"/>
</dbReference>
<evidence type="ECO:0000256" key="11">
    <source>
        <dbReference type="ARBA" id="ARBA00049399"/>
    </source>
</evidence>
<dbReference type="InterPro" id="IPR008949">
    <property type="entry name" value="Isoprenoid_synthase_dom_sf"/>
</dbReference>
<comment type="caution">
    <text evidence="13">The sequence shown here is derived from an EMBL/GenBank/DDBJ whole genome shotgun (WGS) entry which is preliminary data.</text>
</comment>
<dbReference type="PANTHER" id="PTHR43281">
    <property type="entry name" value="FARNESYL DIPHOSPHATE SYNTHASE"/>
    <property type="match status" value="1"/>
</dbReference>
<dbReference type="GO" id="GO:0004337">
    <property type="term" value="F:(2E,6E)-farnesyl diphosphate synthase activity"/>
    <property type="evidence" value="ECO:0007669"/>
    <property type="project" value="UniProtKB-EC"/>
</dbReference>
<keyword evidence="7" id="KW-0460">Magnesium</keyword>
<dbReference type="CDD" id="cd00685">
    <property type="entry name" value="Trans_IPPS_HT"/>
    <property type="match status" value="1"/>
</dbReference>
<evidence type="ECO:0000256" key="3">
    <source>
        <dbReference type="ARBA" id="ARBA00012439"/>
    </source>
</evidence>
<name>A0A948WQL4_9FIRM</name>
<dbReference type="EC" id="2.5.1.10" evidence="3"/>
<dbReference type="GO" id="GO:0016114">
    <property type="term" value="P:terpenoid biosynthetic process"/>
    <property type="evidence" value="ECO:0007669"/>
    <property type="project" value="UniProtKB-ARBA"/>
</dbReference>
<dbReference type="SFLD" id="SFLDG01017">
    <property type="entry name" value="Polyprenyl_Transferase_Like"/>
    <property type="match status" value="1"/>
</dbReference>
<organism evidence="13 14">
    <name type="scientific">Candidatus Allofournierella pullistercoris</name>
    <dbReference type="NCBI Taxonomy" id="2838597"/>
    <lineage>
        <taxon>Bacteria</taxon>
        <taxon>Bacillati</taxon>
        <taxon>Bacillota</taxon>
        <taxon>Clostridia</taxon>
        <taxon>Eubacteriales</taxon>
        <taxon>Oscillospiraceae</taxon>
        <taxon>Allofournierella</taxon>
    </lineage>
</organism>
<evidence type="ECO:0000256" key="10">
    <source>
        <dbReference type="ARBA" id="ARBA00032873"/>
    </source>
</evidence>